<dbReference type="PaxDb" id="5507-FOXG_11083P0"/>
<dbReference type="Pfam" id="PF04424">
    <property type="entry name" value="MINDY_DUB"/>
    <property type="match status" value="1"/>
</dbReference>
<sequence>MSHLATSEQPKISMPSATASGADTGGSARSRDHKQGNQGRSFTPDQEAAVIRIRRCEATAFYDILNLSSVKDTCTEAEIKKAYRKLSLLTHPDKNGHPHADEAFKMVSRAFGILGDKEKREKFDKFGTDPDSRFASAQANNPFFNQRAGGGGMGRGGPMFQDDLTPEEMFARFFGGGGFGGGPFGAFDTGPQFVFNFGGGPGIRVHQFGGARPRTRPREADRGRQNEGNAFQTFLGLLPIILFFILPIITSFFSGETSTTSASGPRMVYDNPLHPYTEQRTTPNLNVNYYVNPDEVAQYSEKKLNKLDRTAEHQLLRHLKNECENELIYQRRLRDAAQGWFYQDPDKMALAQTYTMPSCERLQNLGVKMFQYEYIYKIIMLTQLIAVPTSSFAVRGCAMSNNPWAEGGNEPGWEDVGPRRDGQASSTDRPNPQAVPPALRPGIAFDNQDEQQAWGEARTQPNNPQQSQETPALLKPGGDRPETNPFLRKKVPSRQETPPTESFSKLGIEEPNTNPWQPAIEVQNAPPAPQPIPNLMDDVPPRGAWTPTPEPLPAGSPGMVSLPSGRESPAWDEDPLGRNDKPPAPPMKLSAELTGDTNIWDDVGGADKGKAKATGEARPASPDDWNLIDSEPSPSPMKEPEEEKPPLPPRQPTLQTQPSSWRASRDPIDGKTETYQIKNIQWHDSTSSKNPRISPILIQNANGPCPLVALVNALTMTTPADVEDTALVQTLRSREQVSLNLLLDAVFDELMSPRRTSSEDALPDVGDLYAFLQSLHTGMNVNPRFVPTESMINAYKRTSLTHLHPAERGDLIPGTFENTAEMGLYATFSIPLIHGWLPPKNEHAYEALERQAASYEDAQNLLFREEELEQKLSDPEGGLTEDEQQLYQDIVIIKEFLDNSATQLTPWGIEVIGKAIRPGTFAILFRNDHFSTLYCHPQSMQLVTLVTDAGFKSHDEIVWETLSDVNGGNTEYLSGDFRVVGSGGLAPSTSAGNYSNNDGGEWTTVQNRRGKGRHEDEPPMSPNAEQEDRDLALALQLQEEEEERHRAEEARRRRESMLSEQFIEQQAFQPGNATRGNHGGRGGRGGQPARGAPRGGGVTRGATGLVPGRNSSVSAPTTNTTNAQPRIPAQRVRSLIPAQPPRPPVSRPADEAADDAPPSYEQSAHDRTYQPPVGHPSHPNSSPTISRQTTAASVNSSMPVGQRPFGQSAGRRPSGPGVGYLITPVDVCVRGICIQLDLSSGSNKASDLKARCQKYLV</sequence>
<dbReference type="FunFam" id="1.10.287.110:FF:000069">
    <property type="entry name" value="ER associated DnaJ chaperone"/>
    <property type="match status" value="1"/>
</dbReference>
<keyword evidence="3" id="KW-0472">Membrane</keyword>
<keyword evidence="3" id="KW-1133">Transmembrane helix</keyword>
<dbReference type="STRING" id="660025.F9G9V6"/>
<dbReference type="PANTHER" id="PTHR18063:SF6">
    <property type="entry name" value="UBIQUITIN CARBOXYL-TERMINAL HYDROLASE"/>
    <property type="match status" value="1"/>
</dbReference>
<dbReference type="GO" id="GO:1990380">
    <property type="term" value="F:K48-linked deubiquitinase activity"/>
    <property type="evidence" value="ECO:0007669"/>
    <property type="project" value="InterPro"/>
</dbReference>
<evidence type="ECO:0000259" key="4">
    <source>
        <dbReference type="PROSITE" id="PS50076"/>
    </source>
</evidence>
<feature type="compositionally biased region" description="Polar residues" evidence="2">
    <location>
        <begin position="494"/>
        <end position="503"/>
    </location>
</feature>
<dbReference type="GO" id="GO:0016807">
    <property type="term" value="F:cysteine-type carboxypeptidase activity"/>
    <property type="evidence" value="ECO:0007669"/>
    <property type="project" value="TreeGrafter"/>
</dbReference>
<name>F9G9V6_FUSOF</name>
<feature type="domain" description="J" evidence="4">
    <location>
        <begin position="60"/>
        <end position="127"/>
    </location>
</feature>
<dbReference type="SMART" id="SM00271">
    <property type="entry name" value="DnaJ"/>
    <property type="match status" value="1"/>
</dbReference>
<dbReference type="InterPro" id="IPR036869">
    <property type="entry name" value="J_dom_sf"/>
</dbReference>
<reference evidence="5" key="1">
    <citation type="journal article" date="2012" name="Mol. Plant Microbe Interact.">
        <title>A highly conserved effector in Fusarium oxysporum is required for full virulence on Arabidopsis.</title>
        <authorList>
            <person name="Thatcher L.F."/>
            <person name="Gardiner D.M."/>
            <person name="Kazan K."/>
            <person name="Manners J."/>
        </authorList>
    </citation>
    <scope>NUCLEOTIDE SEQUENCE [LARGE SCALE GENOMIC DNA]</scope>
    <source>
        <strain evidence="5">Fo5176</strain>
    </source>
</reference>
<feature type="region of interest" description="Disordered" evidence="2">
    <location>
        <begin position="1066"/>
        <end position="1214"/>
    </location>
</feature>
<feature type="region of interest" description="Disordered" evidence="2">
    <location>
        <begin position="989"/>
        <end position="1028"/>
    </location>
</feature>
<dbReference type="InterPro" id="IPR007518">
    <property type="entry name" value="MINDY"/>
</dbReference>
<dbReference type="SUPFAM" id="SSF46565">
    <property type="entry name" value="Chaperone J-domain"/>
    <property type="match status" value="1"/>
</dbReference>
<dbReference type="AlphaFoldDB" id="F9G9V6"/>
<dbReference type="OrthoDB" id="10261212at2759"/>
<feature type="transmembrane region" description="Helical" evidence="3">
    <location>
        <begin position="234"/>
        <end position="253"/>
    </location>
</feature>
<feature type="compositionally biased region" description="Polar residues" evidence="2">
    <location>
        <begin position="989"/>
        <end position="1007"/>
    </location>
</feature>
<dbReference type="GO" id="GO:0071108">
    <property type="term" value="P:protein K48-linked deubiquitination"/>
    <property type="evidence" value="ECO:0007669"/>
    <property type="project" value="TreeGrafter"/>
</dbReference>
<evidence type="ECO:0000256" key="2">
    <source>
        <dbReference type="SAM" id="MobiDB-lite"/>
    </source>
</evidence>
<keyword evidence="1" id="KW-0175">Coiled coil</keyword>
<comment type="caution">
    <text evidence="5">The sequence shown here is derived from an EMBL/GenBank/DDBJ whole genome shotgun (WGS) entry which is preliminary data.</text>
</comment>
<feature type="compositionally biased region" description="Polar residues" evidence="2">
    <location>
        <begin position="1109"/>
        <end position="1124"/>
    </location>
</feature>
<protein>
    <recommendedName>
        <fullName evidence="4">J domain-containing protein</fullName>
    </recommendedName>
</protein>
<dbReference type="GO" id="GO:0004843">
    <property type="term" value="F:cysteine-type deubiquitinase activity"/>
    <property type="evidence" value="ECO:0007669"/>
    <property type="project" value="InterPro"/>
</dbReference>
<feature type="region of interest" description="Disordered" evidence="2">
    <location>
        <begin position="401"/>
        <end position="670"/>
    </location>
</feature>
<evidence type="ECO:0000256" key="1">
    <source>
        <dbReference type="SAM" id="Coils"/>
    </source>
</evidence>
<dbReference type="GO" id="GO:0005829">
    <property type="term" value="C:cytosol"/>
    <property type="evidence" value="ECO:0007669"/>
    <property type="project" value="TreeGrafter"/>
</dbReference>
<feature type="region of interest" description="Disordered" evidence="2">
    <location>
        <begin position="1"/>
        <end position="45"/>
    </location>
</feature>
<organism evidence="5">
    <name type="scientific">Fusarium oxysporum (strain Fo5176)</name>
    <name type="common">Fusarium vascular wilt</name>
    <dbReference type="NCBI Taxonomy" id="660025"/>
    <lineage>
        <taxon>Eukaryota</taxon>
        <taxon>Fungi</taxon>
        <taxon>Dikarya</taxon>
        <taxon>Ascomycota</taxon>
        <taxon>Pezizomycotina</taxon>
        <taxon>Sordariomycetes</taxon>
        <taxon>Hypocreomycetidae</taxon>
        <taxon>Hypocreales</taxon>
        <taxon>Nectriaceae</taxon>
        <taxon>Fusarium</taxon>
        <taxon>Fusarium oxysporum species complex</taxon>
    </lineage>
</organism>
<feature type="compositionally biased region" description="Polar residues" evidence="2">
    <location>
        <begin position="1178"/>
        <end position="1199"/>
    </location>
</feature>
<feature type="compositionally biased region" description="Gly residues" evidence="2">
    <location>
        <begin position="1077"/>
        <end position="1099"/>
    </location>
</feature>
<evidence type="ECO:0000256" key="3">
    <source>
        <dbReference type="SAM" id="Phobius"/>
    </source>
</evidence>
<dbReference type="InterPro" id="IPR033979">
    <property type="entry name" value="MINDY_domain"/>
</dbReference>
<dbReference type="Pfam" id="PF09320">
    <property type="entry name" value="DUF1977"/>
    <property type="match status" value="1"/>
</dbReference>
<keyword evidence="3" id="KW-0812">Transmembrane</keyword>
<dbReference type="CDD" id="cd06257">
    <property type="entry name" value="DnaJ"/>
    <property type="match status" value="1"/>
</dbReference>
<proteinExistence type="predicted"/>
<feature type="compositionally biased region" description="Polar residues" evidence="2">
    <location>
        <begin position="1"/>
        <end position="10"/>
    </location>
</feature>
<dbReference type="Gene3D" id="1.10.287.110">
    <property type="entry name" value="DnaJ domain"/>
    <property type="match status" value="1"/>
</dbReference>
<gene>
    <name evidence="5" type="ORF">FOXB_15438</name>
</gene>
<evidence type="ECO:0000313" key="5">
    <source>
        <dbReference type="EMBL" id="EGU74048.1"/>
    </source>
</evidence>
<feature type="compositionally biased region" description="Low complexity" evidence="2">
    <location>
        <begin position="16"/>
        <end position="28"/>
    </location>
</feature>
<feature type="compositionally biased region" description="Basic and acidic residues" evidence="2">
    <location>
        <begin position="605"/>
        <end position="615"/>
    </location>
</feature>
<feature type="coiled-coil region" evidence="1">
    <location>
        <begin position="1033"/>
        <end position="1060"/>
    </location>
</feature>
<dbReference type="InterPro" id="IPR001623">
    <property type="entry name" value="DnaJ_domain"/>
</dbReference>
<dbReference type="PRINTS" id="PR00625">
    <property type="entry name" value="JDOMAIN"/>
</dbReference>
<dbReference type="Pfam" id="PF00226">
    <property type="entry name" value="DnaJ"/>
    <property type="match status" value="1"/>
</dbReference>
<accession>F9G9V6</accession>
<dbReference type="PROSITE" id="PS50076">
    <property type="entry name" value="DNAJ_2"/>
    <property type="match status" value="1"/>
</dbReference>
<dbReference type="EMBL" id="AFQF01003864">
    <property type="protein sequence ID" value="EGU74048.1"/>
    <property type="molecule type" value="Genomic_DNA"/>
</dbReference>
<dbReference type="GO" id="GO:0071944">
    <property type="term" value="C:cell periphery"/>
    <property type="evidence" value="ECO:0007669"/>
    <property type="project" value="TreeGrafter"/>
</dbReference>
<dbReference type="PANTHER" id="PTHR18063">
    <property type="entry name" value="NF-E2 INDUCIBLE PROTEIN"/>
    <property type="match status" value="1"/>
</dbReference>
<dbReference type="InterPro" id="IPR015399">
    <property type="entry name" value="DUF1977_DnaJ-like"/>
</dbReference>
<feature type="compositionally biased region" description="Polar residues" evidence="2">
    <location>
        <begin position="459"/>
        <end position="470"/>
    </location>
</feature>